<keyword evidence="4 7" id="KW-0233">DNA recombination</keyword>
<reference evidence="10 11" key="1">
    <citation type="journal article" date="2007" name="Science">
        <title>The Chlamydomonas genome reveals the evolution of key animal and plant functions.</title>
        <authorList>
            <person name="Merchant S.S."/>
            <person name="Prochnik S.E."/>
            <person name="Vallon O."/>
            <person name="Harris E.H."/>
            <person name="Karpowicz S.J."/>
            <person name="Witman G.B."/>
            <person name="Terry A."/>
            <person name="Salamov A."/>
            <person name="Fritz-Laylin L.K."/>
            <person name="Marechal-Drouard L."/>
            <person name="Marshall W.F."/>
            <person name="Qu L.H."/>
            <person name="Nelson D.R."/>
            <person name="Sanderfoot A.A."/>
            <person name="Spalding M.H."/>
            <person name="Kapitonov V.V."/>
            <person name="Ren Q."/>
            <person name="Ferris P."/>
            <person name="Lindquist E."/>
            <person name="Shapiro H."/>
            <person name="Lucas S.M."/>
            <person name="Grimwood J."/>
            <person name="Schmutz J."/>
            <person name="Cardol P."/>
            <person name="Cerutti H."/>
            <person name="Chanfreau G."/>
            <person name="Chen C.L."/>
            <person name="Cognat V."/>
            <person name="Croft M.T."/>
            <person name="Dent R."/>
            <person name="Dutcher S."/>
            <person name="Fernandez E."/>
            <person name="Fukuzawa H."/>
            <person name="Gonzalez-Ballester D."/>
            <person name="Gonzalez-Halphen D."/>
            <person name="Hallmann A."/>
            <person name="Hanikenne M."/>
            <person name="Hippler M."/>
            <person name="Inwood W."/>
            <person name="Jabbari K."/>
            <person name="Kalanon M."/>
            <person name="Kuras R."/>
            <person name="Lefebvre P.A."/>
            <person name="Lemaire S.D."/>
            <person name="Lobanov A.V."/>
            <person name="Lohr M."/>
            <person name="Manuell A."/>
            <person name="Meier I."/>
            <person name="Mets L."/>
            <person name="Mittag M."/>
            <person name="Mittelmeier T."/>
            <person name="Moroney J.V."/>
            <person name="Moseley J."/>
            <person name="Napoli C."/>
            <person name="Nedelcu A.M."/>
            <person name="Niyogi K."/>
            <person name="Novoselov S.V."/>
            <person name="Paulsen I.T."/>
            <person name="Pazour G."/>
            <person name="Purton S."/>
            <person name="Ral J.P."/>
            <person name="Riano-Pachon D.M."/>
            <person name="Riekhof W."/>
            <person name="Rymarquis L."/>
            <person name="Schroda M."/>
            <person name="Stern D."/>
            <person name="Umen J."/>
            <person name="Willows R."/>
            <person name="Wilson N."/>
            <person name="Zimmer S.L."/>
            <person name="Allmer J."/>
            <person name="Balk J."/>
            <person name="Bisova K."/>
            <person name="Chen C.J."/>
            <person name="Elias M."/>
            <person name="Gendler K."/>
            <person name="Hauser C."/>
            <person name="Lamb M.R."/>
            <person name="Ledford H."/>
            <person name="Long J.C."/>
            <person name="Minagawa J."/>
            <person name="Page M.D."/>
            <person name="Pan J."/>
            <person name="Pootakham W."/>
            <person name="Roje S."/>
            <person name="Rose A."/>
            <person name="Stahlberg E."/>
            <person name="Terauchi A.M."/>
            <person name="Yang P."/>
            <person name="Ball S."/>
            <person name="Bowler C."/>
            <person name="Dieckmann C.L."/>
            <person name="Gladyshev V.N."/>
            <person name="Green P."/>
            <person name="Jorgensen R."/>
            <person name="Mayfield S."/>
            <person name="Mueller-Roeber B."/>
            <person name="Rajamani S."/>
            <person name="Sayre R.T."/>
            <person name="Brokstein P."/>
            <person name="Dubchak I."/>
            <person name="Goodstein D."/>
            <person name="Hornick L."/>
            <person name="Huang Y.W."/>
            <person name="Jhaveri J."/>
            <person name="Luo Y."/>
            <person name="Martinez D."/>
            <person name="Ngau W.C."/>
            <person name="Otillar B."/>
            <person name="Poliakov A."/>
            <person name="Porter A."/>
            <person name="Szajkowski L."/>
            <person name="Werner G."/>
            <person name="Zhou K."/>
            <person name="Grigoriev I.V."/>
            <person name="Rokhsar D.S."/>
            <person name="Grossman A.R."/>
        </authorList>
    </citation>
    <scope>NUCLEOTIDE SEQUENCE [LARGE SCALE GENOMIC DNA]</scope>
    <source>
        <strain evidence="11">CC-503</strain>
    </source>
</reference>
<gene>
    <name evidence="10" type="ORF">CHLRE_04g215650v5</name>
</gene>
<evidence type="ECO:0000259" key="9">
    <source>
        <dbReference type="Pfam" id="PF08743"/>
    </source>
</evidence>
<dbReference type="RefSeq" id="XP_001698660.2">
    <property type="nucleotide sequence ID" value="XM_001698608.2"/>
</dbReference>
<comment type="subcellular location">
    <subcellularLocation>
        <location evidence="1 7">Nucleus</location>
    </subcellularLocation>
</comment>
<dbReference type="EMBL" id="CM008965">
    <property type="protein sequence ID" value="PNW83916.1"/>
    <property type="molecule type" value="Genomic_DNA"/>
</dbReference>
<dbReference type="InterPro" id="IPR014854">
    <property type="entry name" value="Nse4_C"/>
</dbReference>
<dbReference type="PANTHER" id="PTHR16140">
    <property type="entry name" value="NON-STRUCTURAL MAINTENANCE OF CHROMOSOMES ELEMENT 4"/>
    <property type="match status" value="1"/>
</dbReference>
<comment type="function">
    <text evidence="7">Component of the SMC5-SMC6 complex, that promotes sister chromatid alignment after DNA damage and facilitates double-stranded DNA breaks (DSBs) repair via homologous recombination between sister chromatids.</text>
</comment>
<feature type="domain" description="Non-structural maintenance of chromosome element 4 C-terminal" evidence="9">
    <location>
        <begin position="215"/>
        <end position="303"/>
    </location>
</feature>
<dbReference type="InterPro" id="IPR027786">
    <property type="entry name" value="Nse4/EID"/>
</dbReference>
<dbReference type="GO" id="GO:0005634">
    <property type="term" value="C:nucleus"/>
    <property type="evidence" value="ECO:0000318"/>
    <property type="project" value="GO_Central"/>
</dbReference>
<dbReference type="Proteomes" id="UP000006906">
    <property type="component" value="Chromosome 4"/>
</dbReference>
<evidence type="ECO:0000256" key="5">
    <source>
        <dbReference type="ARBA" id="ARBA00023204"/>
    </source>
</evidence>
<dbReference type="InParanoid" id="A0A2K3DTR0"/>
<evidence type="ECO:0000256" key="7">
    <source>
        <dbReference type="RuleBase" id="RU365071"/>
    </source>
</evidence>
<feature type="compositionally biased region" description="Basic and acidic residues" evidence="8">
    <location>
        <begin position="176"/>
        <end position="192"/>
    </location>
</feature>
<name>A0A2K3DTR0_CHLRE</name>
<proteinExistence type="inferred from homology"/>
<evidence type="ECO:0000256" key="2">
    <source>
        <dbReference type="ARBA" id="ARBA00008997"/>
    </source>
</evidence>
<dbReference type="PANTHER" id="PTHR16140:SF0">
    <property type="entry name" value="NON-STRUCTURAL MAINTENANCE OF CHROMOSOMES ELEMENT 4"/>
    <property type="match status" value="1"/>
</dbReference>
<comment type="subunit">
    <text evidence="7">Component of the SMC5-SMC6 complex.</text>
</comment>
<keyword evidence="11" id="KW-1185">Reference proteome</keyword>
<comment type="similarity">
    <text evidence="2 7">Belongs to the NSE4 family.</text>
</comment>
<evidence type="ECO:0000256" key="8">
    <source>
        <dbReference type="SAM" id="MobiDB-lite"/>
    </source>
</evidence>
<dbReference type="STRING" id="3055.A0A2K3DTR0"/>
<dbReference type="KEGG" id="cre:CHLRE_04g215650v5"/>
<evidence type="ECO:0000256" key="4">
    <source>
        <dbReference type="ARBA" id="ARBA00023172"/>
    </source>
</evidence>
<protein>
    <recommendedName>
        <fullName evidence="7">Non-structural maintenance of chromosomes element 4</fullName>
    </recommendedName>
</protein>
<dbReference type="AlphaFoldDB" id="A0A2K3DTR0"/>
<feature type="region of interest" description="Disordered" evidence="8">
    <location>
        <begin position="309"/>
        <end position="339"/>
    </location>
</feature>
<feature type="region of interest" description="Disordered" evidence="8">
    <location>
        <begin position="158"/>
        <end position="192"/>
    </location>
</feature>
<dbReference type="OMA" id="MEDKRQT"/>
<evidence type="ECO:0000256" key="3">
    <source>
        <dbReference type="ARBA" id="ARBA00022763"/>
    </source>
</evidence>
<evidence type="ECO:0000256" key="1">
    <source>
        <dbReference type="ARBA" id="ARBA00004123"/>
    </source>
</evidence>
<accession>A0A2K3DTR0</accession>
<evidence type="ECO:0000313" key="11">
    <source>
        <dbReference type="Proteomes" id="UP000006906"/>
    </source>
</evidence>
<keyword evidence="6 7" id="KW-0539">Nucleus</keyword>
<organism evidence="10 11">
    <name type="scientific">Chlamydomonas reinhardtii</name>
    <name type="common">Chlamydomonas smithii</name>
    <dbReference type="NCBI Taxonomy" id="3055"/>
    <lineage>
        <taxon>Eukaryota</taxon>
        <taxon>Viridiplantae</taxon>
        <taxon>Chlorophyta</taxon>
        <taxon>core chlorophytes</taxon>
        <taxon>Chlorophyceae</taxon>
        <taxon>CS clade</taxon>
        <taxon>Chlamydomonadales</taxon>
        <taxon>Chlamydomonadaceae</taxon>
        <taxon>Chlamydomonas</taxon>
    </lineage>
</organism>
<evidence type="ECO:0000313" key="10">
    <source>
        <dbReference type="EMBL" id="PNW83916.1"/>
    </source>
</evidence>
<dbReference type="PaxDb" id="3055-EDO99342"/>
<dbReference type="GeneID" id="5724275"/>
<dbReference type="GO" id="GO:0006281">
    <property type="term" value="P:DNA repair"/>
    <property type="evidence" value="ECO:0000318"/>
    <property type="project" value="GO_Central"/>
</dbReference>
<dbReference type="FunCoup" id="A0A2K3DTR0">
    <property type="interactions" value="1453"/>
</dbReference>
<dbReference type="GO" id="GO:0006310">
    <property type="term" value="P:DNA recombination"/>
    <property type="evidence" value="ECO:0007669"/>
    <property type="project" value="UniProtKB-UniRule"/>
</dbReference>
<evidence type="ECO:0000256" key="6">
    <source>
        <dbReference type="ARBA" id="ARBA00023242"/>
    </source>
</evidence>
<keyword evidence="3 7" id="KW-0227">DNA damage</keyword>
<sequence>MAENQAPPKGARVDDATRRELRRELHQACQDVHRQKEVLCDISTNRLVEVIRHSETLLDKAEGIQKAKEVAVSAEIFRNLADCNNELANKLVQKQGRGPMDLIVKLRAAFVHTANPQVDGAEDPTAFNWGELGAFVEHLRRPARGASCMFGPMLVQPKERKAPAQRQKRQAPAELVRPEEKDCMVEGSEEKQDTDRNMEVMWGVIKAQNSPLVGFPELVLNAASFAQTVENMFTLSFLVRDNRVALVEDEERGWCVQPLEGGKAKGAQQPPQQQQQHAPQLQFIMSFHLKDWEAMKCYVRPSECLMPHRDKAAQHERDKAAAAAEERATKKARQHERAA</sequence>
<dbReference type="OrthoDB" id="361242at2759"/>
<keyword evidence="5 7" id="KW-0234">DNA repair</keyword>
<dbReference type="Pfam" id="PF08743">
    <property type="entry name" value="Nse4_C"/>
    <property type="match status" value="1"/>
</dbReference>
<dbReference type="Gramene" id="PNW83916">
    <property type="protein sequence ID" value="PNW83916"/>
    <property type="gene ID" value="CHLRE_04g215650v5"/>
</dbReference>
<dbReference type="GO" id="GO:0030915">
    <property type="term" value="C:Smc5-Smc6 complex"/>
    <property type="evidence" value="ECO:0000318"/>
    <property type="project" value="GO_Central"/>
</dbReference>